<evidence type="ECO:0000256" key="1">
    <source>
        <dbReference type="SAM" id="MobiDB-lite"/>
    </source>
</evidence>
<keyword evidence="4" id="KW-0378">Hydrolase</keyword>
<sequence>MFSRLIAAAMALLLGCATVASAEDGRGRFVFTGWEGPPLPVWYQLPEEVKPDTPVVVVMHGVNRDADRYRDEWAGLAVKHRFIVIVPEFSRSDFPGAASYNTGFFAEADGKLGPRTRWSFAVIEPLFDETRRRFGTAAERYTIYGHSAGAQFVHRFVMFMPEARIEQAIAANAGWYTMPDPAIAFPYGVEGAPVAPDTFKAVLAKPLTVLLGTADTDPADPDLRTTPEANRQGPHRFARGQSFFAEGRALATRLDTPFGWRMEHVPGVGHKNGLMAKAAAELIAARGE</sequence>
<dbReference type="InterPro" id="IPR029058">
    <property type="entry name" value="AB_hydrolase_fold"/>
</dbReference>
<evidence type="ECO:0000313" key="3">
    <source>
        <dbReference type="EMBL" id="MBB3776197.1"/>
    </source>
</evidence>
<evidence type="ECO:0000313" key="6">
    <source>
        <dbReference type="Proteomes" id="UP000548685"/>
    </source>
</evidence>
<keyword evidence="2" id="KW-0732">Signal</keyword>
<comment type="caution">
    <text evidence="4">The sequence shown here is derived from an EMBL/GenBank/DDBJ whole genome shotgun (WGS) entry which is preliminary data.</text>
</comment>
<dbReference type="OrthoDB" id="332706at2"/>
<name>A0A6I4UMM2_9SPHN</name>
<dbReference type="EMBL" id="JACICE010000002">
    <property type="protein sequence ID" value="MBB3776197.1"/>
    <property type="molecule type" value="Genomic_DNA"/>
</dbReference>
<proteinExistence type="predicted"/>
<evidence type="ECO:0000313" key="5">
    <source>
        <dbReference type="Proteomes" id="UP000430021"/>
    </source>
</evidence>
<dbReference type="Gene3D" id="3.40.50.1820">
    <property type="entry name" value="alpha/beta hydrolase"/>
    <property type="match status" value="1"/>
</dbReference>
<dbReference type="PROSITE" id="PS51257">
    <property type="entry name" value="PROKAR_LIPOPROTEIN"/>
    <property type="match status" value="1"/>
</dbReference>
<dbReference type="EMBL" id="WTYB01000002">
    <property type="protein sequence ID" value="MXP38719.1"/>
    <property type="molecule type" value="Genomic_DNA"/>
</dbReference>
<keyword evidence="6" id="KW-1185">Reference proteome</keyword>
<protein>
    <submittedName>
        <fullName evidence="4">Alpha/beta hydrolase</fullName>
    </submittedName>
    <submittedName>
        <fullName evidence="3">Poly(3-hydroxybutyrate) depolymerase</fullName>
    </submittedName>
</protein>
<organism evidence="4 5">
    <name type="scientific">Erythrobacter ramosus</name>
    <dbReference type="NCBI Taxonomy" id="35811"/>
    <lineage>
        <taxon>Bacteria</taxon>
        <taxon>Pseudomonadati</taxon>
        <taxon>Pseudomonadota</taxon>
        <taxon>Alphaproteobacteria</taxon>
        <taxon>Sphingomonadales</taxon>
        <taxon>Erythrobacteraceae</taxon>
        <taxon>Erythrobacter/Porphyrobacter group</taxon>
        <taxon>Erythrobacter</taxon>
    </lineage>
</organism>
<gene>
    <name evidence="3" type="ORF">FHS52_002166</name>
    <name evidence="4" type="ORF">GRI59_08880</name>
</gene>
<reference evidence="4 5" key="1">
    <citation type="submission" date="2019-12" db="EMBL/GenBank/DDBJ databases">
        <title>Genomic-based taxomic classification of the family Erythrobacteraceae.</title>
        <authorList>
            <person name="Xu L."/>
        </authorList>
    </citation>
    <scope>NUCLEOTIDE SEQUENCE [LARGE SCALE GENOMIC DNA]</scope>
    <source>
        <strain evidence="4 5">JCM 10282</strain>
    </source>
</reference>
<dbReference type="RefSeq" id="WP_160760840.1">
    <property type="nucleotide sequence ID" value="NZ_BAAADZ010000010.1"/>
</dbReference>
<feature type="chain" id="PRO_5026188449" evidence="2">
    <location>
        <begin position="23"/>
        <end position="288"/>
    </location>
</feature>
<reference evidence="3 6" key="2">
    <citation type="submission" date="2020-08" db="EMBL/GenBank/DDBJ databases">
        <title>Genomic Encyclopedia of Type Strains, Phase IV (KMG-IV): sequencing the most valuable type-strain genomes for metagenomic binning, comparative biology and taxonomic classification.</title>
        <authorList>
            <person name="Goeker M."/>
        </authorList>
    </citation>
    <scope>NUCLEOTIDE SEQUENCE [LARGE SCALE GENOMIC DNA]</scope>
    <source>
        <strain evidence="3 6">DSM 8510</strain>
    </source>
</reference>
<dbReference type="SUPFAM" id="SSF53474">
    <property type="entry name" value="alpha/beta-Hydrolases"/>
    <property type="match status" value="1"/>
</dbReference>
<feature type="region of interest" description="Disordered" evidence="1">
    <location>
        <begin position="215"/>
        <end position="236"/>
    </location>
</feature>
<dbReference type="AlphaFoldDB" id="A0A6I4UMM2"/>
<dbReference type="Proteomes" id="UP000430021">
    <property type="component" value="Unassembled WGS sequence"/>
</dbReference>
<accession>A0A6I4UMM2</accession>
<evidence type="ECO:0000256" key="2">
    <source>
        <dbReference type="SAM" id="SignalP"/>
    </source>
</evidence>
<evidence type="ECO:0000313" key="4">
    <source>
        <dbReference type="EMBL" id="MXP38719.1"/>
    </source>
</evidence>
<feature type="signal peptide" evidence="2">
    <location>
        <begin position="1"/>
        <end position="22"/>
    </location>
</feature>
<dbReference type="Proteomes" id="UP000548685">
    <property type="component" value="Unassembled WGS sequence"/>
</dbReference>
<dbReference type="GO" id="GO:0016787">
    <property type="term" value="F:hydrolase activity"/>
    <property type="evidence" value="ECO:0007669"/>
    <property type="project" value="UniProtKB-KW"/>
</dbReference>